<keyword evidence="2" id="KW-1185">Reference proteome</keyword>
<protein>
    <submittedName>
        <fullName evidence="1">Uncharacterized protein</fullName>
    </submittedName>
</protein>
<organism evidence="1 2">
    <name type="scientific">Rhododendron molle</name>
    <name type="common">Chinese azalea</name>
    <name type="synonym">Azalea mollis</name>
    <dbReference type="NCBI Taxonomy" id="49168"/>
    <lineage>
        <taxon>Eukaryota</taxon>
        <taxon>Viridiplantae</taxon>
        <taxon>Streptophyta</taxon>
        <taxon>Embryophyta</taxon>
        <taxon>Tracheophyta</taxon>
        <taxon>Spermatophyta</taxon>
        <taxon>Magnoliopsida</taxon>
        <taxon>eudicotyledons</taxon>
        <taxon>Gunneridae</taxon>
        <taxon>Pentapetalae</taxon>
        <taxon>asterids</taxon>
        <taxon>Ericales</taxon>
        <taxon>Ericaceae</taxon>
        <taxon>Ericoideae</taxon>
        <taxon>Rhodoreae</taxon>
        <taxon>Rhododendron</taxon>
    </lineage>
</organism>
<name>A0ACC0MTD1_RHOML</name>
<comment type="caution">
    <text evidence="1">The sequence shown here is derived from an EMBL/GenBank/DDBJ whole genome shotgun (WGS) entry which is preliminary data.</text>
</comment>
<dbReference type="EMBL" id="CM046395">
    <property type="protein sequence ID" value="KAI8543732.1"/>
    <property type="molecule type" value="Genomic_DNA"/>
</dbReference>
<proteinExistence type="predicted"/>
<dbReference type="Proteomes" id="UP001062846">
    <property type="component" value="Chromosome 8"/>
</dbReference>
<gene>
    <name evidence="1" type="ORF">RHMOL_Rhmol08G0241300</name>
</gene>
<accession>A0ACC0MTD1</accession>
<evidence type="ECO:0000313" key="2">
    <source>
        <dbReference type="Proteomes" id="UP001062846"/>
    </source>
</evidence>
<sequence length="254" mass="28288">MSPKTPPNIYNSFRAEIQTTTMETTTMDNDSPEQLCSSTPAAPPLPSPKDTDSSPLSPPTIVDSAPPTLPTTVDGAPPTSPNRMEGGTGLEETMKELSKDYSLSLGMEFESEEDAYEFYNDHARITGFGIRRCYCTNSKKYGIMINRKFVCNKEGEREKDNRSLVVEQPRRETGTKCIAFMYIAFNRQKSKWSVKKFEENHNHILHDPKTSFLLRSQKRIREAQALNVELAVDSGLSVKASHNLISAQSGGGKT</sequence>
<evidence type="ECO:0000313" key="1">
    <source>
        <dbReference type="EMBL" id="KAI8543732.1"/>
    </source>
</evidence>
<reference evidence="1" key="1">
    <citation type="submission" date="2022-02" db="EMBL/GenBank/DDBJ databases">
        <title>Plant Genome Project.</title>
        <authorList>
            <person name="Zhang R.-G."/>
        </authorList>
    </citation>
    <scope>NUCLEOTIDE SEQUENCE</scope>
    <source>
        <strain evidence="1">AT1</strain>
    </source>
</reference>